<evidence type="ECO:0000313" key="3">
    <source>
        <dbReference type="Proteomes" id="UP000749646"/>
    </source>
</evidence>
<dbReference type="Gene3D" id="3.40.50.300">
    <property type="entry name" value="P-loop containing nucleotide triphosphate hydrolases"/>
    <property type="match status" value="1"/>
</dbReference>
<keyword evidence="3" id="KW-1185">Reference proteome</keyword>
<dbReference type="AlphaFoldDB" id="A0A9P6M8E9"/>
<dbReference type="Pfam" id="PF00735">
    <property type="entry name" value="Septin"/>
    <property type="match status" value="1"/>
</dbReference>
<feature type="domain" description="Septin-type G" evidence="1">
    <location>
        <begin position="5"/>
        <end position="285"/>
    </location>
</feature>
<dbReference type="InterPro" id="IPR027417">
    <property type="entry name" value="P-loop_NTPase"/>
</dbReference>
<dbReference type="GO" id="GO:0005525">
    <property type="term" value="F:GTP binding"/>
    <property type="evidence" value="ECO:0007669"/>
    <property type="project" value="InterPro"/>
</dbReference>
<dbReference type="Proteomes" id="UP000749646">
    <property type="component" value="Unassembled WGS sequence"/>
</dbReference>
<evidence type="ECO:0000313" key="2">
    <source>
        <dbReference type="EMBL" id="KAF9979869.1"/>
    </source>
</evidence>
<dbReference type="PANTHER" id="PTHR18884">
    <property type="entry name" value="SEPTIN"/>
    <property type="match status" value="1"/>
</dbReference>
<dbReference type="PROSITE" id="PS51719">
    <property type="entry name" value="G_SEPTIN"/>
    <property type="match status" value="1"/>
</dbReference>
<dbReference type="OrthoDB" id="341259at2759"/>
<sequence length="285" mass="31782">MDSASAVSLRFLLLGDVGVGKSTFINILASTLKAVHTTESVEEFIPIPITSAVTAPPAIRLPGVHIAAGPVHQQDNTPLDDPLGLLPPKVTTPARDLTFITLPGYSSTINPSTILSMTDDYLNHHLHSVTSIFAPTISSSQLAWFLIAGSHAHSLPSCAFYFVLYELKPIDILYMKMIHERVNLIPIIAKADTLSVNELWVLKKRMLRQLKLNGIRIHTFGSDMETIETMTQQRQWGAPPFVVSTRQDNEGQLLKSELKQLVDLCLYERVRHLQEDATRKVIDWR</sequence>
<dbReference type="SUPFAM" id="SSF52540">
    <property type="entry name" value="P-loop containing nucleoside triphosphate hydrolases"/>
    <property type="match status" value="1"/>
</dbReference>
<accession>A0A9P6M8E9</accession>
<name>A0A9P6M8E9_9FUNG</name>
<reference evidence="2" key="1">
    <citation type="journal article" date="2020" name="Fungal Divers.">
        <title>Resolving the Mortierellaceae phylogeny through synthesis of multi-gene phylogenetics and phylogenomics.</title>
        <authorList>
            <person name="Vandepol N."/>
            <person name="Liber J."/>
            <person name="Desiro A."/>
            <person name="Na H."/>
            <person name="Kennedy M."/>
            <person name="Barry K."/>
            <person name="Grigoriev I.V."/>
            <person name="Miller A.N."/>
            <person name="O'Donnell K."/>
            <person name="Stajich J.E."/>
            <person name="Bonito G."/>
        </authorList>
    </citation>
    <scope>NUCLEOTIDE SEQUENCE</scope>
    <source>
        <strain evidence="2">MES-2147</strain>
    </source>
</reference>
<gene>
    <name evidence="2" type="primary">SEPT2</name>
    <name evidence="2" type="ORF">BGZ65_005886</name>
</gene>
<proteinExistence type="predicted"/>
<dbReference type="InterPro" id="IPR030379">
    <property type="entry name" value="G_SEPTIN_dom"/>
</dbReference>
<comment type="caution">
    <text evidence="2">The sequence shown here is derived from an EMBL/GenBank/DDBJ whole genome shotgun (WGS) entry which is preliminary data.</text>
</comment>
<evidence type="ECO:0000259" key="1">
    <source>
        <dbReference type="PROSITE" id="PS51719"/>
    </source>
</evidence>
<protein>
    <submittedName>
        <fullName evidence="2">Septin 2</fullName>
    </submittedName>
</protein>
<organism evidence="2 3">
    <name type="scientific">Modicella reniformis</name>
    <dbReference type="NCBI Taxonomy" id="1440133"/>
    <lineage>
        <taxon>Eukaryota</taxon>
        <taxon>Fungi</taxon>
        <taxon>Fungi incertae sedis</taxon>
        <taxon>Mucoromycota</taxon>
        <taxon>Mortierellomycotina</taxon>
        <taxon>Mortierellomycetes</taxon>
        <taxon>Mortierellales</taxon>
        <taxon>Mortierellaceae</taxon>
        <taxon>Modicella</taxon>
    </lineage>
</organism>
<dbReference type="EMBL" id="JAAAHW010003953">
    <property type="protein sequence ID" value="KAF9979869.1"/>
    <property type="molecule type" value="Genomic_DNA"/>
</dbReference>